<evidence type="ECO:0000256" key="1">
    <source>
        <dbReference type="SAM" id="Phobius"/>
    </source>
</evidence>
<accession>A0A387APM4</accession>
<protein>
    <submittedName>
        <fullName evidence="2">Pore-forming protein</fullName>
    </submittedName>
</protein>
<sequence length="128" mass="15294">MITQKRTFLYQPEPLYSVITWSWTFALLFLAIIFWLEVTVIQWITIFFFLVFLLFAIFQIIFRKITIENDELTISKVMNPNWIKVNINEIKSVNFTKHRATIVINNKTYQLLLPANSIIELDNILNHQ</sequence>
<dbReference type="Proteomes" id="UP000272003">
    <property type="component" value="Chromosome"/>
</dbReference>
<reference evidence="2 3" key="1">
    <citation type="submission" date="2018-09" db="EMBL/GenBank/DDBJ databases">
        <title>Genome sequencing of strain BHWM-4.</title>
        <authorList>
            <person name="Heo J."/>
            <person name="Kim S.-J."/>
            <person name="Kwon S.-W."/>
        </authorList>
    </citation>
    <scope>NUCLEOTIDE SEQUENCE [LARGE SCALE GENOMIC DNA]</scope>
    <source>
        <strain evidence="2 3">BHWM-4</strain>
    </source>
</reference>
<evidence type="ECO:0000313" key="3">
    <source>
        <dbReference type="Proteomes" id="UP000272003"/>
    </source>
</evidence>
<dbReference type="OrthoDB" id="2249688at2"/>
<name>A0A387APM4_9LACO</name>
<evidence type="ECO:0000313" key="2">
    <source>
        <dbReference type="EMBL" id="AYF92654.1"/>
    </source>
</evidence>
<keyword evidence="1" id="KW-0472">Membrane</keyword>
<keyword evidence="3" id="KW-1185">Reference proteome</keyword>
<organism evidence="2 3">
    <name type="scientific">Apilactobacillus bombintestini</name>
    <dbReference type="NCBI Taxonomy" id="2419772"/>
    <lineage>
        <taxon>Bacteria</taxon>
        <taxon>Bacillati</taxon>
        <taxon>Bacillota</taxon>
        <taxon>Bacilli</taxon>
        <taxon>Lactobacillales</taxon>
        <taxon>Lactobacillaceae</taxon>
        <taxon>Apilactobacillus</taxon>
    </lineage>
</organism>
<keyword evidence="1" id="KW-1133">Transmembrane helix</keyword>
<dbReference type="RefSeq" id="WP_120784420.1">
    <property type="nucleotide sequence ID" value="NZ_CP032626.1"/>
</dbReference>
<dbReference type="KEGG" id="abom:D7I45_03760"/>
<gene>
    <name evidence="2" type="ORF">D7I45_03760</name>
</gene>
<feature type="transmembrane region" description="Helical" evidence="1">
    <location>
        <begin position="15"/>
        <end position="35"/>
    </location>
</feature>
<dbReference type="EMBL" id="CP032626">
    <property type="protein sequence ID" value="AYF92654.1"/>
    <property type="molecule type" value="Genomic_DNA"/>
</dbReference>
<dbReference type="Pfam" id="PF17255">
    <property type="entry name" value="EbsA"/>
    <property type="match status" value="1"/>
</dbReference>
<dbReference type="InterPro" id="IPR020215">
    <property type="entry name" value="EbsA-like"/>
</dbReference>
<keyword evidence="1" id="KW-0812">Transmembrane</keyword>
<proteinExistence type="predicted"/>
<feature type="transmembrane region" description="Helical" evidence="1">
    <location>
        <begin position="41"/>
        <end position="62"/>
    </location>
</feature>
<dbReference type="AlphaFoldDB" id="A0A387APM4"/>